<keyword evidence="2" id="KW-1185">Reference proteome</keyword>
<comment type="caution">
    <text evidence="1">The sequence shown here is derived from an EMBL/GenBank/DDBJ whole genome shotgun (WGS) entry which is preliminary data.</text>
</comment>
<dbReference type="Proteomes" id="UP000069443">
    <property type="component" value="Unassembled WGS sequence"/>
</dbReference>
<dbReference type="STRING" id="228230.RMCC_1823"/>
<dbReference type="EMBL" id="BCSY01000035">
    <property type="protein sequence ID" value="GAS94857.1"/>
    <property type="molecule type" value="Genomic_DNA"/>
</dbReference>
<sequence length="76" mass="8020">MNTWPGYGGWAVQKQGDCEYHIATVAGGHRAAYVTRNDAGEWVAGVYDRQGTATVVGSGYPSLHVAKLAADAARNP</sequence>
<reference evidence="2" key="2">
    <citation type="submission" date="2016-02" db="EMBL/GenBank/DDBJ databases">
        <title>Draft genome sequence of five rapidly growing Mycobacterium species.</title>
        <authorList>
            <person name="Katahira K."/>
            <person name="Gotou Y."/>
            <person name="Iida K."/>
            <person name="Ogura Y."/>
            <person name="Hayashi T."/>
        </authorList>
    </citation>
    <scope>NUCLEOTIDE SEQUENCE [LARGE SCALE GENOMIC DNA]</scope>
    <source>
        <strain evidence="2">JCM15298</strain>
    </source>
</reference>
<proteinExistence type="predicted"/>
<evidence type="ECO:0000313" key="2">
    <source>
        <dbReference type="Proteomes" id="UP000069443"/>
    </source>
</evidence>
<evidence type="ECO:0000313" key="1">
    <source>
        <dbReference type="EMBL" id="GAS94857.1"/>
    </source>
</evidence>
<gene>
    <name evidence="1" type="ORF">RMCC_1823</name>
</gene>
<dbReference type="AlphaFoldDB" id="A0A100WAU9"/>
<dbReference type="OrthoDB" id="4774659at2"/>
<protein>
    <submittedName>
        <fullName evidence="1">Uncharacterized protein</fullName>
    </submittedName>
</protein>
<name>A0A100WAU9_MYCCR</name>
<dbReference type="RefSeq" id="WP_062656054.1">
    <property type="nucleotide sequence ID" value="NZ_BCSY01000035.1"/>
</dbReference>
<reference evidence="2" key="1">
    <citation type="journal article" date="2016" name="Genome Announc.">
        <title>Draft Genome Sequences of Five Rapidly Growing Mycobacterium Species, M. thermoresistibile, M. fortuitum subsp. acetamidolyticum, M. canariasense, M. brisbanense, and M. novocastrense.</title>
        <authorList>
            <person name="Katahira K."/>
            <person name="Ogura Y."/>
            <person name="Gotoh Y."/>
            <person name="Hayashi T."/>
        </authorList>
    </citation>
    <scope>NUCLEOTIDE SEQUENCE [LARGE SCALE GENOMIC DNA]</scope>
    <source>
        <strain evidence="2">JCM15298</strain>
    </source>
</reference>
<accession>A0A100WAU9</accession>
<organism evidence="1 2">
    <name type="scientific">Mycolicibacterium canariasense</name>
    <name type="common">Mycobacterium canariasense</name>
    <dbReference type="NCBI Taxonomy" id="228230"/>
    <lineage>
        <taxon>Bacteria</taxon>
        <taxon>Bacillati</taxon>
        <taxon>Actinomycetota</taxon>
        <taxon>Actinomycetes</taxon>
        <taxon>Mycobacteriales</taxon>
        <taxon>Mycobacteriaceae</taxon>
        <taxon>Mycolicibacterium</taxon>
    </lineage>
</organism>